<name>A0A851NGS1_9GALL</name>
<keyword evidence="2" id="KW-0378">Hydrolase</keyword>
<dbReference type="GO" id="GO:0005811">
    <property type="term" value="C:lipid droplet"/>
    <property type="evidence" value="ECO:0007669"/>
    <property type="project" value="TreeGrafter"/>
</dbReference>
<keyword evidence="5" id="KW-1185">Reference proteome</keyword>
<feature type="short sequence motif" description="GXSXG" evidence="2">
    <location>
        <begin position="38"/>
        <end position="42"/>
    </location>
</feature>
<dbReference type="Proteomes" id="UP000613066">
    <property type="component" value="Unassembled WGS sequence"/>
</dbReference>
<organism evidence="4 5">
    <name type="scientific">Penelope pileata</name>
    <dbReference type="NCBI Taxonomy" id="1118817"/>
    <lineage>
        <taxon>Eukaryota</taxon>
        <taxon>Metazoa</taxon>
        <taxon>Chordata</taxon>
        <taxon>Craniata</taxon>
        <taxon>Vertebrata</taxon>
        <taxon>Euteleostomi</taxon>
        <taxon>Archelosauria</taxon>
        <taxon>Archosauria</taxon>
        <taxon>Dinosauria</taxon>
        <taxon>Saurischia</taxon>
        <taxon>Theropoda</taxon>
        <taxon>Coelurosauria</taxon>
        <taxon>Aves</taxon>
        <taxon>Neognathae</taxon>
        <taxon>Galloanserae</taxon>
        <taxon>Galliformes</taxon>
        <taxon>Cracidae</taxon>
        <taxon>Penelope</taxon>
    </lineage>
</organism>
<dbReference type="InterPro" id="IPR033562">
    <property type="entry name" value="PLPL"/>
</dbReference>
<feature type="active site" description="Nucleophile" evidence="2">
    <location>
        <position position="40"/>
    </location>
</feature>
<dbReference type="PANTHER" id="PTHR12406:SF23">
    <property type="entry name" value="OMEGA-HYDROXYCERAMIDE TRANSACYLASE"/>
    <property type="match status" value="1"/>
</dbReference>
<dbReference type="Pfam" id="PF01734">
    <property type="entry name" value="Patatin"/>
    <property type="match status" value="1"/>
</dbReference>
<feature type="active site" description="Proton acceptor" evidence="2">
    <location>
        <position position="160"/>
    </location>
</feature>
<comment type="caution">
    <text evidence="4">The sequence shown here is derived from an EMBL/GenBank/DDBJ whole genome shotgun (WGS) entry which is preliminary data.</text>
</comment>
<dbReference type="OrthoDB" id="197155at2759"/>
<dbReference type="Gene3D" id="3.40.1090.10">
    <property type="entry name" value="Cytosolic phospholipase A2 catalytic domain"/>
    <property type="match status" value="1"/>
</dbReference>
<evidence type="ECO:0000256" key="1">
    <source>
        <dbReference type="ARBA" id="ARBA00023098"/>
    </source>
</evidence>
<keyword evidence="2" id="KW-0442">Lipid degradation</keyword>
<sequence>FSLMFRGCSFLQTYEAGVVKALQELSPEILKSASRIYGASSGSVVAAFAVCDCDIGKAIEEVMHYFSASGKIHCSRLLTARGRILRVVKDALNKYLPVNAHQLASGKLHVILTRLRDWRTVVVSEFASREDVIQAVLCSCFIPLCFGFFPPLYHGVRYIDGEFGLWRSNFTSQTMITVSAFAGEYDICPRDCPAAFFTLQIFGHLIPISKKNLYRM</sequence>
<gene>
    <name evidence="4" type="primary">Pnpla1_0</name>
    <name evidence="4" type="ORF">PENPIL_R01602</name>
</gene>
<dbReference type="InterPro" id="IPR016035">
    <property type="entry name" value="Acyl_Trfase/lysoPLipase"/>
</dbReference>
<comment type="caution">
    <text evidence="2">Lacks conserved residue(s) required for the propagation of feature annotation.</text>
</comment>
<feature type="non-terminal residue" evidence="4">
    <location>
        <position position="216"/>
    </location>
</feature>
<dbReference type="GO" id="GO:0016020">
    <property type="term" value="C:membrane"/>
    <property type="evidence" value="ECO:0007669"/>
    <property type="project" value="TreeGrafter"/>
</dbReference>
<dbReference type="GO" id="GO:0005737">
    <property type="term" value="C:cytoplasm"/>
    <property type="evidence" value="ECO:0007669"/>
    <property type="project" value="TreeGrafter"/>
</dbReference>
<evidence type="ECO:0000259" key="3">
    <source>
        <dbReference type="PROSITE" id="PS51635"/>
    </source>
</evidence>
<proteinExistence type="predicted"/>
<feature type="non-terminal residue" evidence="4">
    <location>
        <position position="1"/>
    </location>
</feature>
<dbReference type="AlphaFoldDB" id="A0A851NGS1"/>
<feature type="domain" description="PNPLA" evidence="3">
    <location>
        <begin position="3"/>
        <end position="176"/>
    </location>
</feature>
<evidence type="ECO:0000256" key="2">
    <source>
        <dbReference type="PROSITE-ProRule" id="PRU01161"/>
    </source>
</evidence>
<dbReference type="GO" id="GO:0004806">
    <property type="term" value="F:triacylglycerol lipase activity"/>
    <property type="evidence" value="ECO:0007669"/>
    <property type="project" value="TreeGrafter"/>
</dbReference>
<dbReference type="InterPro" id="IPR002641">
    <property type="entry name" value="PNPLA_dom"/>
</dbReference>
<keyword evidence="1 2" id="KW-0443">Lipid metabolism</keyword>
<reference evidence="4" key="1">
    <citation type="submission" date="2019-09" db="EMBL/GenBank/DDBJ databases">
        <title>Bird 10,000 Genomes (B10K) Project - Family phase.</title>
        <authorList>
            <person name="Zhang G."/>
        </authorList>
    </citation>
    <scope>NUCLEOTIDE SEQUENCE</scope>
    <source>
        <strain evidence="4">B10K-DU-001-08</strain>
        <tissue evidence="4">Muscle</tissue>
    </source>
</reference>
<dbReference type="EMBL" id="WBMW01001807">
    <property type="protein sequence ID" value="NXC41411.1"/>
    <property type="molecule type" value="Genomic_DNA"/>
</dbReference>
<protein>
    <submittedName>
        <fullName evidence="4">PLPL1 protein</fullName>
    </submittedName>
</protein>
<accession>A0A851NGS1</accession>
<dbReference type="SUPFAM" id="SSF52151">
    <property type="entry name" value="FabD/lysophospholipase-like"/>
    <property type="match status" value="1"/>
</dbReference>
<dbReference type="GO" id="GO:0055088">
    <property type="term" value="P:lipid homeostasis"/>
    <property type="evidence" value="ECO:0007669"/>
    <property type="project" value="TreeGrafter"/>
</dbReference>
<evidence type="ECO:0000313" key="4">
    <source>
        <dbReference type="EMBL" id="NXC41411.1"/>
    </source>
</evidence>
<evidence type="ECO:0000313" key="5">
    <source>
        <dbReference type="Proteomes" id="UP000613066"/>
    </source>
</evidence>
<dbReference type="GO" id="GO:0019433">
    <property type="term" value="P:triglyceride catabolic process"/>
    <property type="evidence" value="ECO:0007669"/>
    <property type="project" value="TreeGrafter"/>
</dbReference>
<dbReference type="PROSITE" id="PS51635">
    <property type="entry name" value="PNPLA"/>
    <property type="match status" value="1"/>
</dbReference>
<dbReference type="PANTHER" id="PTHR12406">
    <property type="entry name" value="CALCIUM-INDEPENDENT PHOSPHOLIPASE A2 IPLA2 -RELATED"/>
    <property type="match status" value="1"/>
</dbReference>